<accession>A0A9Q3BWS9</accession>
<evidence type="ECO:0000313" key="2">
    <source>
        <dbReference type="EMBL" id="MBW0472170.1"/>
    </source>
</evidence>
<evidence type="ECO:0000313" key="3">
    <source>
        <dbReference type="Proteomes" id="UP000765509"/>
    </source>
</evidence>
<protein>
    <submittedName>
        <fullName evidence="2">Uncharacterized protein</fullName>
    </submittedName>
</protein>
<dbReference type="EMBL" id="AVOT02002992">
    <property type="protein sequence ID" value="MBW0472170.1"/>
    <property type="molecule type" value="Genomic_DNA"/>
</dbReference>
<dbReference type="AlphaFoldDB" id="A0A9Q3BWS9"/>
<feature type="compositionally biased region" description="Basic and acidic residues" evidence="1">
    <location>
        <begin position="41"/>
        <end position="57"/>
    </location>
</feature>
<reference evidence="2" key="1">
    <citation type="submission" date="2021-03" db="EMBL/GenBank/DDBJ databases">
        <title>Draft genome sequence of rust myrtle Austropuccinia psidii MF-1, a brazilian biotype.</title>
        <authorList>
            <person name="Quecine M.C."/>
            <person name="Pachon D.M.R."/>
            <person name="Bonatelli M.L."/>
            <person name="Correr F.H."/>
            <person name="Franceschini L.M."/>
            <person name="Leite T.F."/>
            <person name="Margarido G.R.A."/>
            <person name="Almeida C.A."/>
            <person name="Ferrarezi J.A."/>
            <person name="Labate C.A."/>
        </authorList>
    </citation>
    <scope>NUCLEOTIDE SEQUENCE</scope>
    <source>
        <strain evidence="2">MF-1</strain>
    </source>
</reference>
<gene>
    <name evidence="2" type="ORF">O181_011885</name>
</gene>
<dbReference type="Proteomes" id="UP000765509">
    <property type="component" value="Unassembled WGS sequence"/>
</dbReference>
<evidence type="ECO:0000256" key="1">
    <source>
        <dbReference type="SAM" id="MobiDB-lite"/>
    </source>
</evidence>
<feature type="region of interest" description="Disordered" evidence="1">
    <location>
        <begin position="1"/>
        <end position="62"/>
    </location>
</feature>
<name>A0A9Q3BWS9_9BASI</name>
<comment type="caution">
    <text evidence="2">The sequence shown here is derived from an EMBL/GenBank/DDBJ whole genome shotgun (WGS) entry which is preliminary data.</text>
</comment>
<sequence length="120" mass="13122">MPVQHLPPVRQTRSHGRDQAVLTPTPTAPLDGTPAVPQLRSHVDRGTVMEGEEKNSAEEEYSYGTEFFPPPVGASEATAGPTLANYNQIVFHQSEPSLLVIMHKMTQIIANLQEASILHL</sequence>
<organism evidence="2 3">
    <name type="scientific">Austropuccinia psidii MF-1</name>
    <dbReference type="NCBI Taxonomy" id="1389203"/>
    <lineage>
        <taxon>Eukaryota</taxon>
        <taxon>Fungi</taxon>
        <taxon>Dikarya</taxon>
        <taxon>Basidiomycota</taxon>
        <taxon>Pucciniomycotina</taxon>
        <taxon>Pucciniomycetes</taxon>
        <taxon>Pucciniales</taxon>
        <taxon>Sphaerophragmiaceae</taxon>
        <taxon>Austropuccinia</taxon>
    </lineage>
</organism>
<proteinExistence type="predicted"/>
<keyword evidence="3" id="KW-1185">Reference proteome</keyword>